<gene>
    <name evidence="1" type="ORF">TNCT_576131</name>
</gene>
<name>A0A8X6LQ40_TRICU</name>
<keyword evidence="2" id="KW-1185">Reference proteome</keyword>
<reference evidence="1" key="1">
    <citation type="submission" date="2020-07" db="EMBL/GenBank/DDBJ databases">
        <title>Multicomponent nature underlies the extraordinary mechanical properties of spider dragline silk.</title>
        <authorList>
            <person name="Kono N."/>
            <person name="Nakamura H."/>
            <person name="Mori M."/>
            <person name="Yoshida Y."/>
            <person name="Ohtoshi R."/>
            <person name="Malay A.D."/>
            <person name="Moran D.A.P."/>
            <person name="Tomita M."/>
            <person name="Numata K."/>
            <person name="Arakawa K."/>
        </authorList>
    </citation>
    <scope>NUCLEOTIDE SEQUENCE</scope>
</reference>
<dbReference type="EMBL" id="BMAO01037273">
    <property type="protein sequence ID" value="GFR16567.1"/>
    <property type="molecule type" value="Genomic_DNA"/>
</dbReference>
<comment type="caution">
    <text evidence="1">The sequence shown here is derived from an EMBL/GenBank/DDBJ whole genome shotgun (WGS) entry which is preliminary data.</text>
</comment>
<dbReference type="Proteomes" id="UP000887116">
    <property type="component" value="Unassembled WGS sequence"/>
</dbReference>
<dbReference type="GO" id="GO:0003676">
    <property type="term" value="F:nucleic acid binding"/>
    <property type="evidence" value="ECO:0007669"/>
    <property type="project" value="InterPro"/>
</dbReference>
<dbReference type="InterPro" id="IPR036397">
    <property type="entry name" value="RNaseH_sf"/>
</dbReference>
<proteinExistence type="predicted"/>
<protein>
    <submittedName>
        <fullName evidence="1">Uncharacterized protein</fullName>
    </submittedName>
</protein>
<dbReference type="OrthoDB" id="7537251at2759"/>
<accession>A0A8X6LQ40</accession>
<dbReference type="Gene3D" id="3.30.420.10">
    <property type="entry name" value="Ribonuclease H-like superfamily/Ribonuclease H"/>
    <property type="match status" value="1"/>
</dbReference>
<sequence>MEVPTVDCSPAFLQTIVTNEETWVYAYDRKPKMRSSEWQQCRIPRPTKSRPVKTKTEAKLIAFFDNESFVYHEFVTSLKTVYIPLL</sequence>
<evidence type="ECO:0000313" key="1">
    <source>
        <dbReference type="EMBL" id="GFR16567.1"/>
    </source>
</evidence>
<evidence type="ECO:0000313" key="2">
    <source>
        <dbReference type="Proteomes" id="UP000887116"/>
    </source>
</evidence>
<organism evidence="1 2">
    <name type="scientific">Trichonephila clavata</name>
    <name type="common">Joro spider</name>
    <name type="synonym">Nephila clavata</name>
    <dbReference type="NCBI Taxonomy" id="2740835"/>
    <lineage>
        <taxon>Eukaryota</taxon>
        <taxon>Metazoa</taxon>
        <taxon>Ecdysozoa</taxon>
        <taxon>Arthropoda</taxon>
        <taxon>Chelicerata</taxon>
        <taxon>Arachnida</taxon>
        <taxon>Araneae</taxon>
        <taxon>Araneomorphae</taxon>
        <taxon>Entelegynae</taxon>
        <taxon>Araneoidea</taxon>
        <taxon>Nephilidae</taxon>
        <taxon>Trichonephila</taxon>
    </lineage>
</organism>
<dbReference type="AlphaFoldDB" id="A0A8X6LQ40"/>